<dbReference type="GO" id="GO:0016020">
    <property type="term" value="C:membrane"/>
    <property type="evidence" value="ECO:0007669"/>
    <property type="project" value="UniProtKB-SubCell"/>
</dbReference>
<dbReference type="InterPro" id="IPR044698">
    <property type="entry name" value="VKOR/LTO1"/>
</dbReference>
<comment type="subcellular location">
    <subcellularLocation>
        <location evidence="1">Membrane</location>
        <topology evidence="1">Multi-pass membrane protein</topology>
    </subcellularLocation>
</comment>
<dbReference type="InterPro" id="IPR038354">
    <property type="entry name" value="VKOR_sf"/>
</dbReference>
<name>A0A2M8LDI1_9BACT</name>
<dbReference type="GO" id="GO:0048038">
    <property type="term" value="F:quinone binding"/>
    <property type="evidence" value="ECO:0007669"/>
    <property type="project" value="UniProtKB-KW"/>
</dbReference>
<feature type="transmembrane region" description="Helical" evidence="10">
    <location>
        <begin position="6"/>
        <end position="23"/>
    </location>
</feature>
<sequence>MLHEFIILLLALAGLSVAGYIRWKKGQSHPFVCPIKFHCDAVVKSDYAKLFGIPVEVLGILYYAGIALSYTLFLLTSLEATTTFVMLVMFVSFVAFVFSLYLTAVQAFVLKQWCTWCLMSATICTLIFIASYIGWSIAS</sequence>
<evidence type="ECO:0000313" key="12">
    <source>
        <dbReference type="EMBL" id="PJE75495.1"/>
    </source>
</evidence>
<comment type="caution">
    <text evidence="12">The sequence shown here is derived from an EMBL/GenBank/DDBJ whole genome shotgun (WGS) entry which is preliminary data.</text>
</comment>
<evidence type="ECO:0000256" key="9">
    <source>
        <dbReference type="ARBA" id="ARBA00023284"/>
    </source>
</evidence>
<dbReference type="PANTHER" id="PTHR34573:SF1">
    <property type="entry name" value="VITAMIN K EPOXIDE REDUCTASE DOMAIN-CONTAINING PROTEIN"/>
    <property type="match status" value="1"/>
</dbReference>
<gene>
    <name evidence="12" type="ORF">COV04_04290</name>
</gene>
<dbReference type="InterPro" id="IPR012932">
    <property type="entry name" value="VKOR"/>
</dbReference>
<evidence type="ECO:0000256" key="5">
    <source>
        <dbReference type="ARBA" id="ARBA00022989"/>
    </source>
</evidence>
<keyword evidence="3 10" id="KW-0812">Transmembrane</keyword>
<keyword evidence="4" id="KW-0874">Quinone</keyword>
<reference evidence="12 13" key="1">
    <citation type="submission" date="2017-09" db="EMBL/GenBank/DDBJ databases">
        <title>Depth-based differentiation of microbial function through sediment-hosted aquifers and enrichment of novel symbionts in the deep terrestrial subsurface.</title>
        <authorList>
            <person name="Probst A.J."/>
            <person name="Ladd B."/>
            <person name="Jarett J.K."/>
            <person name="Geller-Mcgrath D.E."/>
            <person name="Sieber C.M."/>
            <person name="Emerson J.B."/>
            <person name="Anantharaman K."/>
            <person name="Thomas B.C."/>
            <person name="Malmstrom R."/>
            <person name="Stieglmeier M."/>
            <person name="Klingl A."/>
            <person name="Woyke T."/>
            <person name="Ryan C.M."/>
            <person name="Banfield J.F."/>
        </authorList>
    </citation>
    <scope>NUCLEOTIDE SEQUENCE [LARGE SCALE GENOMIC DNA]</scope>
    <source>
        <strain evidence="12">CG10_big_fil_rev_8_21_14_0_10_48_11</strain>
    </source>
</reference>
<comment type="similarity">
    <text evidence="2">Belongs to the VKOR family.</text>
</comment>
<evidence type="ECO:0000256" key="1">
    <source>
        <dbReference type="ARBA" id="ARBA00004141"/>
    </source>
</evidence>
<proteinExistence type="inferred from homology"/>
<dbReference type="Pfam" id="PF07884">
    <property type="entry name" value="VKOR"/>
    <property type="match status" value="1"/>
</dbReference>
<keyword evidence="8" id="KW-1015">Disulfide bond</keyword>
<evidence type="ECO:0000259" key="11">
    <source>
        <dbReference type="SMART" id="SM00756"/>
    </source>
</evidence>
<evidence type="ECO:0000256" key="4">
    <source>
        <dbReference type="ARBA" id="ARBA00022719"/>
    </source>
</evidence>
<dbReference type="AlphaFoldDB" id="A0A2M8LDI1"/>
<dbReference type="SMART" id="SM00756">
    <property type="entry name" value="VKc"/>
    <property type="match status" value="1"/>
</dbReference>
<dbReference type="PANTHER" id="PTHR34573">
    <property type="entry name" value="VKC DOMAIN-CONTAINING PROTEIN"/>
    <property type="match status" value="1"/>
</dbReference>
<dbReference type="EMBL" id="PFET01000014">
    <property type="protein sequence ID" value="PJE75495.1"/>
    <property type="molecule type" value="Genomic_DNA"/>
</dbReference>
<feature type="domain" description="Vitamin K epoxide reductase" evidence="11">
    <location>
        <begin position="5"/>
        <end position="135"/>
    </location>
</feature>
<keyword evidence="6" id="KW-0560">Oxidoreductase</keyword>
<evidence type="ECO:0000256" key="6">
    <source>
        <dbReference type="ARBA" id="ARBA00023002"/>
    </source>
</evidence>
<keyword evidence="5 10" id="KW-1133">Transmembrane helix</keyword>
<dbReference type="Gene3D" id="1.20.1440.130">
    <property type="entry name" value="VKOR domain"/>
    <property type="match status" value="1"/>
</dbReference>
<feature type="transmembrane region" description="Helical" evidence="10">
    <location>
        <begin position="116"/>
        <end position="138"/>
    </location>
</feature>
<evidence type="ECO:0000256" key="7">
    <source>
        <dbReference type="ARBA" id="ARBA00023136"/>
    </source>
</evidence>
<evidence type="ECO:0000256" key="2">
    <source>
        <dbReference type="ARBA" id="ARBA00006214"/>
    </source>
</evidence>
<dbReference type="CDD" id="cd12916">
    <property type="entry name" value="VKOR_1"/>
    <property type="match status" value="1"/>
</dbReference>
<evidence type="ECO:0000256" key="3">
    <source>
        <dbReference type="ARBA" id="ARBA00022692"/>
    </source>
</evidence>
<keyword evidence="9" id="KW-0676">Redox-active center</keyword>
<organism evidence="12 13">
    <name type="scientific">Candidatus Uhrbacteria bacterium CG10_big_fil_rev_8_21_14_0_10_48_11</name>
    <dbReference type="NCBI Taxonomy" id="1975037"/>
    <lineage>
        <taxon>Bacteria</taxon>
        <taxon>Candidatus Uhriibacteriota</taxon>
    </lineage>
</organism>
<evidence type="ECO:0000256" key="10">
    <source>
        <dbReference type="SAM" id="Phobius"/>
    </source>
</evidence>
<feature type="transmembrane region" description="Helical" evidence="10">
    <location>
        <begin position="84"/>
        <end position="104"/>
    </location>
</feature>
<feature type="transmembrane region" description="Helical" evidence="10">
    <location>
        <begin position="57"/>
        <end position="78"/>
    </location>
</feature>
<dbReference type="GO" id="GO:0016491">
    <property type="term" value="F:oxidoreductase activity"/>
    <property type="evidence" value="ECO:0007669"/>
    <property type="project" value="UniProtKB-KW"/>
</dbReference>
<evidence type="ECO:0000313" key="13">
    <source>
        <dbReference type="Proteomes" id="UP000231152"/>
    </source>
</evidence>
<keyword evidence="7 10" id="KW-0472">Membrane</keyword>
<protein>
    <recommendedName>
        <fullName evidence="11">Vitamin K epoxide reductase domain-containing protein</fullName>
    </recommendedName>
</protein>
<evidence type="ECO:0000256" key="8">
    <source>
        <dbReference type="ARBA" id="ARBA00023157"/>
    </source>
</evidence>
<dbReference type="Proteomes" id="UP000231152">
    <property type="component" value="Unassembled WGS sequence"/>
</dbReference>
<accession>A0A2M8LDI1</accession>